<sequence>MPSQNHHLSTATTPPPPPPIPSPPPLHNEYDSKQAEQHFNTSNTTTANGDQPHDIQDSEESSDSGLDEEHE</sequence>
<dbReference type="AlphaFoldDB" id="A0AAV3P9E0"/>
<reference evidence="2 3" key="1">
    <citation type="submission" date="2024-01" db="EMBL/GenBank/DDBJ databases">
        <title>The complete chloroplast genome sequence of Lithospermum erythrorhizon: insights into the phylogenetic relationship among Boraginaceae species and the maternal lineages of purple gromwells.</title>
        <authorList>
            <person name="Okada T."/>
            <person name="Watanabe K."/>
        </authorList>
    </citation>
    <scope>NUCLEOTIDE SEQUENCE [LARGE SCALE GENOMIC DNA]</scope>
</reference>
<evidence type="ECO:0000256" key="1">
    <source>
        <dbReference type="SAM" id="MobiDB-lite"/>
    </source>
</evidence>
<organism evidence="2 3">
    <name type="scientific">Lithospermum erythrorhizon</name>
    <name type="common">Purple gromwell</name>
    <name type="synonym">Lithospermum officinale var. erythrorhizon</name>
    <dbReference type="NCBI Taxonomy" id="34254"/>
    <lineage>
        <taxon>Eukaryota</taxon>
        <taxon>Viridiplantae</taxon>
        <taxon>Streptophyta</taxon>
        <taxon>Embryophyta</taxon>
        <taxon>Tracheophyta</taxon>
        <taxon>Spermatophyta</taxon>
        <taxon>Magnoliopsida</taxon>
        <taxon>eudicotyledons</taxon>
        <taxon>Gunneridae</taxon>
        <taxon>Pentapetalae</taxon>
        <taxon>asterids</taxon>
        <taxon>lamiids</taxon>
        <taxon>Boraginales</taxon>
        <taxon>Boraginaceae</taxon>
        <taxon>Boraginoideae</taxon>
        <taxon>Lithospermeae</taxon>
        <taxon>Lithospermum</taxon>
    </lineage>
</organism>
<feature type="region of interest" description="Disordered" evidence="1">
    <location>
        <begin position="1"/>
        <end position="71"/>
    </location>
</feature>
<gene>
    <name evidence="2" type="ORF">LIER_07490</name>
</gene>
<evidence type="ECO:0000313" key="2">
    <source>
        <dbReference type="EMBL" id="GAA0147901.1"/>
    </source>
</evidence>
<evidence type="ECO:0000313" key="3">
    <source>
        <dbReference type="Proteomes" id="UP001454036"/>
    </source>
</evidence>
<feature type="compositionally biased region" description="Acidic residues" evidence="1">
    <location>
        <begin position="57"/>
        <end position="71"/>
    </location>
</feature>
<protein>
    <submittedName>
        <fullName evidence="2">Uncharacterized protein</fullName>
    </submittedName>
</protein>
<name>A0AAV3P9E0_LITER</name>
<feature type="compositionally biased region" description="Pro residues" evidence="1">
    <location>
        <begin position="13"/>
        <end position="26"/>
    </location>
</feature>
<dbReference type="Proteomes" id="UP001454036">
    <property type="component" value="Unassembled WGS sequence"/>
</dbReference>
<keyword evidence="3" id="KW-1185">Reference proteome</keyword>
<dbReference type="EMBL" id="BAABME010001155">
    <property type="protein sequence ID" value="GAA0147901.1"/>
    <property type="molecule type" value="Genomic_DNA"/>
</dbReference>
<feature type="compositionally biased region" description="Polar residues" evidence="1">
    <location>
        <begin position="1"/>
        <end position="12"/>
    </location>
</feature>
<comment type="caution">
    <text evidence="2">The sequence shown here is derived from an EMBL/GenBank/DDBJ whole genome shotgun (WGS) entry which is preliminary data.</text>
</comment>
<proteinExistence type="predicted"/>
<feature type="compositionally biased region" description="Polar residues" evidence="1">
    <location>
        <begin position="37"/>
        <end position="49"/>
    </location>
</feature>
<accession>A0AAV3P9E0</accession>